<evidence type="ECO:0000256" key="4">
    <source>
        <dbReference type="SAM" id="Phobius"/>
    </source>
</evidence>
<dbReference type="PANTHER" id="PTHR42901">
    <property type="entry name" value="ALCOHOL DEHYDROGENASE"/>
    <property type="match status" value="1"/>
</dbReference>
<reference evidence="6 7" key="1">
    <citation type="journal article" date="2021" name="Sci. Rep.">
        <title>The genome of the diatom Chaetoceros tenuissimus carries an ancient integrated fragment of an extant virus.</title>
        <authorList>
            <person name="Hongo Y."/>
            <person name="Kimura K."/>
            <person name="Takaki Y."/>
            <person name="Yoshida Y."/>
            <person name="Baba S."/>
            <person name="Kobayashi G."/>
            <person name="Nagasaki K."/>
            <person name="Hano T."/>
            <person name="Tomaru Y."/>
        </authorList>
    </citation>
    <scope>NUCLEOTIDE SEQUENCE [LARGE SCALE GENOMIC DNA]</scope>
    <source>
        <strain evidence="6 7">NIES-3715</strain>
    </source>
</reference>
<sequence length="406" mass="45145">MISYPIISFSIILLALSILVKVEEIQWNQVTKESKIFLDIITSIPMMIIYTIPITGAILTFIHILPSRLRLSYIYNIDGEVIKSNMIANSKLPPFLPDPKFVSKEAYEKIYNSLKKKSESTTNKVDDKASWALLTGCTRGIGRGIAISLARRRVPIVLVSKNEPALVEFSKLIQECYGVPIHTIISDLSKADAVEKIVKELKDKDIAIEFLINNAGVADTREMVEMEMSKIEEICNINMLNMTKLTKVLGVLMKEKQRGRIVFLSSLVGAVPIPMSSVYAASKAYTRSLARSIGRELETYNIACTCIMPGAVAETDFASSSNMKSSLVWKFPIGRLSPQIVAECAVINAIKGNQEVVVGWLNAALLYIAQCLLPPRLIMIIGEWSWKPVPSLNIFRKKKNGSITTE</sequence>
<keyword evidence="4" id="KW-0812">Transmembrane</keyword>
<keyword evidence="5" id="KW-0732">Signal</keyword>
<dbReference type="PROSITE" id="PS00061">
    <property type="entry name" value="ADH_SHORT"/>
    <property type="match status" value="1"/>
</dbReference>
<comment type="caution">
    <text evidence="6">The sequence shown here is derived from an EMBL/GenBank/DDBJ whole genome shotgun (WGS) entry which is preliminary data.</text>
</comment>
<dbReference type="InterPro" id="IPR020904">
    <property type="entry name" value="Sc_DH/Rdtase_CS"/>
</dbReference>
<keyword evidence="7" id="KW-1185">Reference proteome</keyword>
<dbReference type="PRINTS" id="PR00080">
    <property type="entry name" value="SDRFAMILY"/>
</dbReference>
<dbReference type="Proteomes" id="UP001054902">
    <property type="component" value="Unassembled WGS sequence"/>
</dbReference>
<gene>
    <name evidence="6" type="ORF">CTEN210_06104</name>
</gene>
<dbReference type="InterPro" id="IPR036291">
    <property type="entry name" value="NAD(P)-bd_dom_sf"/>
</dbReference>
<feature type="signal peptide" evidence="5">
    <location>
        <begin position="1"/>
        <end position="22"/>
    </location>
</feature>
<proteinExistence type="inferred from homology"/>
<dbReference type="Gene3D" id="3.40.50.720">
    <property type="entry name" value="NAD(P)-binding Rossmann-like Domain"/>
    <property type="match status" value="1"/>
</dbReference>
<dbReference type="PRINTS" id="PR00081">
    <property type="entry name" value="GDHRDH"/>
</dbReference>
<dbReference type="EMBL" id="BLLK01000038">
    <property type="protein sequence ID" value="GFH49628.1"/>
    <property type="molecule type" value="Genomic_DNA"/>
</dbReference>
<dbReference type="GO" id="GO:0016491">
    <property type="term" value="F:oxidoreductase activity"/>
    <property type="evidence" value="ECO:0007669"/>
    <property type="project" value="UniProtKB-KW"/>
</dbReference>
<dbReference type="AlphaFoldDB" id="A0AAD3CP93"/>
<evidence type="ECO:0000313" key="7">
    <source>
        <dbReference type="Proteomes" id="UP001054902"/>
    </source>
</evidence>
<comment type="similarity">
    <text evidence="1 3">Belongs to the short-chain dehydrogenases/reductases (SDR) family.</text>
</comment>
<evidence type="ECO:0000313" key="6">
    <source>
        <dbReference type="EMBL" id="GFH49628.1"/>
    </source>
</evidence>
<keyword evidence="2" id="KW-0560">Oxidoreductase</keyword>
<evidence type="ECO:0000256" key="2">
    <source>
        <dbReference type="ARBA" id="ARBA00023002"/>
    </source>
</evidence>
<evidence type="ECO:0000256" key="5">
    <source>
        <dbReference type="SAM" id="SignalP"/>
    </source>
</evidence>
<keyword evidence="4" id="KW-1133">Transmembrane helix</keyword>
<evidence type="ECO:0000256" key="3">
    <source>
        <dbReference type="RuleBase" id="RU000363"/>
    </source>
</evidence>
<keyword evidence="4" id="KW-0472">Membrane</keyword>
<dbReference type="PANTHER" id="PTHR42901:SF1">
    <property type="entry name" value="ALCOHOL DEHYDROGENASE"/>
    <property type="match status" value="1"/>
</dbReference>
<feature type="chain" id="PRO_5042153902" evidence="5">
    <location>
        <begin position="23"/>
        <end position="406"/>
    </location>
</feature>
<dbReference type="SUPFAM" id="SSF51735">
    <property type="entry name" value="NAD(P)-binding Rossmann-fold domains"/>
    <property type="match status" value="1"/>
</dbReference>
<feature type="transmembrane region" description="Helical" evidence="4">
    <location>
        <begin position="46"/>
        <end position="65"/>
    </location>
</feature>
<accession>A0AAD3CP93</accession>
<dbReference type="InterPro" id="IPR002347">
    <property type="entry name" value="SDR_fam"/>
</dbReference>
<dbReference type="Pfam" id="PF00106">
    <property type="entry name" value="adh_short"/>
    <property type="match status" value="1"/>
</dbReference>
<organism evidence="6 7">
    <name type="scientific">Chaetoceros tenuissimus</name>
    <dbReference type="NCBI Taxonomy" id="426638"/>
    <lineage>
        <taxon>Eukaryota</taxon>
        <taxon>Sar</taxon>
        <taxon>Stramenopiles</taxon>
        <taxon>Ochrophyta</taxon>
        <taxon>Bacillariophyta</taxon>
        <taxon>Coscinodiscophyceae</taxon>
        <taxon>Chaetocerotophycidae</taxon>
        <taxon>Chaetocerotales</taxon>
        <taxon>Chaetocerotaceae</taxon>
        <taxon>Chaetoceros</taxon>
    </lineage>
</organism>
<dbReference type="CDD" id="cd05233">
    <property type="entry name" value="SDR_c"/>
    <property type="match status" value="1"/>
</dbReference>
<evidence type="ECO:0000256" key="1">
    <source>
        <dbReference type="ARBA" id="ARBA00006484"/>
    </source>
</evidence>
<name>A0AAD3CP93_9STRA</name>
<protein>
    <submittedName>
        <fullName evidence="6">Uncharacterized protein</fullName>
    </submittedName>
</protein>